<dbReference type="InterPro" id="IPR007371">
    <property type="entry name" value="TPK_catalytic"/>
</dbReference>
<dbReference type="Gene3D" id="3.40.50.10240">
    <property type="entry name" value="Thiamin pyrophosphokinase, catalytic domain"/>
    <property type="match status" value="1"/>
</dbReference>
<dbReference type="CDD" id="cd07995">
    <property type="entry name" value="TPK"/>
    <property type="match status" value="1"/>
</dbReference>
<dbReference type="InterPro" id="IPR036371">
    <property type="entry name" value="TPK_B1-bd_sf"/>
</dbReference>
<dbReference type="OrthoDB" id="25149at2759"/>
<keyword evidence="4 8" id="KW-0547">Nucleotide-binding</keyword>
<dbReference type="SUPFAM" id="SSF63862">
    <property type="entry name" value="Thiamin pyrophosphokinase, substrate-binding domain"/>
    <property type="match status" value="1"/>
</dbReference>
<dbReference type="GO" id="GO:0006772">
    <property type="term" value="P:thiamine metabolic process"/>
    <property type="evidence" value="ECO:0007669"/>
    <property type="project" value="InterPro"/>
</dbReference>
<comment type="similarity">
    <text evidence="2 8">Belongs to the thiamine pyrophosphokinase family.</text>
</comment>
<dbReference type="AlphaFoldDB" id="A0A2P6VQ94"/>
<evidence type="ECO:0000256" key="8">
    <source>
        <dbReference type="PIRNR" id="PIRNR031057"/>
    </source>
</evidence>
<evidence type="ECO:0000259" key="10">
    <source>
        <dbReference type="SMART" id="SM00983"/>
    </source>
</evidence>
<dbReference type="InterPro" id="IPR007373">
    <property type="entry name" value="Thiamin_PyroPKinase_B1-bd"/>
</dbReference>
<protein>
    <recommendedName>
        <fullName evidence="8">Thiamine pyrophosphokinase</fullName>
        <ecNumber evidence="8">2.7.6.2</ecNumber>
    </recommendedName>
</protein>
<keyword evidence="6 8" id="KW-0067">ATP-binding</keyword>
<dbReference type="EMBL" id="LHPF02000001">
    <property type="protein sequence ID" value="PSC76276.1"/>
    <property type="molecule type" value="Genomic_DNA"/>
</dbReference>
<dbReference type="GO" id="GO:0004788">
    <property type="term" value="F:thiamine diphosphokinase activity"/>
    <property type="evidence" value="ECO:0007669"/>
    <property type="project" value="UniProtKB-UniRule"/>
</dbReference>
<evidence type="ECO:0000256" key="6">
    <source>
        <dbReference type="ARBA" id="ARBA00022840"/>
    </source>
</evidence>
<dbReference type="STRING" id="554055.A0A2P6VQ94"/>
<feature type="domain" description="Thiamin pyrophosphokinase thiamin-binding" evidence="10">
    <location>
        <begin position="183"/>
        <end position="248"/>
    </location>
</feature>
<dbReference type="Gene3D" id="2.60.120.320">
    <property type="entry name" value="Thiamin pyrophosphokinase, thiamin-binding domain"/>
    <property type="match status" value="1"/>
</dbReference>
<dbReference type="GO" id="GO:0005524">
    <property type="term" value="F:ATP binding"/>
    <property type="evidence" value="ECO:0007669"/>
    <property type="project" value="UniProtKB-UniRule"/>
</dbReference>
<dbReference type="EC" id="2.7.6.2" evidence="8"/>
<dbReference type="SMART" id="SM00983">
    <property type="entry name" value="TPK_B1_binding"/>
    <property type="match status" value="1"/>
</dbReference>
<dbReference type="Pfam" id="PF04263">
    <property type="entry name" value="TPK_catalytic"/>
    <property type="match status" value="1"/>
</dbReference>
<dbReference type="UniPathway" id="UPA00060">
    <property type="reaction ID" value="UER00597"/>
</dbReference>
<keyword evidence="12" id="KW-1185">Reference proteome</keyword>
<organism evidence="11 12">
    <name type="scientific">Micractinium conductrix</name>
    <dbReference type="NCBI Taxonomy" id="554055"/>
    <lineage>
        <taxon>Eukaryota</taxon>
        <taxon>Viridiplantae</taxon>
        <taxon>Chlorophyta</taxon>
        <taxon>core chlorophytes</taxon>
        <taxon>Trebouxiophyceae</taxon>
        <taxon>Chlorellales</taxon>
        <taxon>Chlorellaceae</taxon>
        <taxon>Chlorella clade</taxon>
        <taxon>Micractinium</taxon>
    </lineage>
</organism>
<evidence type="ECO:0000313" key="12">
    <source>
        <dbReference type="Proteomes" id="UP000239649"/>
    </source>
</evidence>
<evidence type="ECO:0000256" key="3">
    <source>
        <dbReference type="ARBA" id="ARBA00022679"/>
    </source>
</evidence>
<dbReference type="SUPFAM" id="SSF63999">
    <property type="entry name" value="Thiamin pyrophosphokinase, catalytic domain"/>
    <property type="match status" value="1"/>
</dbReference>
<accession>A0A2P6VQ94</accession>
<evidence type="ECO:0000256" key="2">
    <source>
        <dbReference type="ARBA" id="ARBA00006785"/>
    </source>
</evidence>
<evidence type="ECO:0000256" key="9">
    <source>
        <dbReference type="SAM" id="MobiDB-lite"/>
    </source>
</evidence>
<dbReference type="InterPro" id="IPR036759">
    <property type="entry name" value="TPK_catalytic_sf"/>
</dbReference>
<dbReference type="NCBIfam" id="TIGR01378">
    <property type="entry name" value="thi_PPkinase"/>
    <property type="match status" value="1"/>
</dbReference>
<feature type="region of interest" description="Disordered" evidence="9">
    <location>
        <begin position="254"/>
        <end position="277"/>
    </location>
</feature>
<evidence type="ECO:0000256" key="4">
    <source>
        <dbReference type="ARBA" id="ARBA00022741"/>
    </source>
</evidence>
<evidence type="ECO:0000256" key="7">
    <source>
        <dbReference type="ARBA" id="ARBA00025120"/>
    </source>
</evidence>
<sequence length="277" mass="29345">MAEPRVLSSAFLSDKGSNGAASEQLAVVLLNWTLPELTPALWARAKLRVCADGGANRLFDELPRMLPGVEAAAVRAQYLPTIIKGDLDSIRLDVRAFYQAAGVPIVDLSDDQDSTDLQKCIEYVRRQAEEQSLRLCDLTLVALGALGGRLDHTLSNLSTLHAHPDLNLVLLGDGNLSRLAPAGRCVIRPDRRLEGPTCGLVPCTGPAVATSSGLRWNLDRTAMHFGGLVSTSNIIEADEVAVESDAHLVWTTKLRGGGGGGTHSDGEEPRAASGAAP</sequence>
<evidence type="ECO:0000313" key="11">
    <source>
        <dbReference type="EMBL" id="PSC76276.1"/>
    </source>
</evidence>
<dbReference type="PANTHER" id="PTHR13622:SF8">
    <property type="entry name" value="THIAMIN PYROPHOSPHOKINASE 1"/>
    <property type="match status" value="1"/>
</dbReference>
<comment type="catalytic activity">
    <reaction evidence="8">
        <text>thiamine + ATP = thiamine diphosphate + AMP + H(+)</text>
        <dbReference type="Rhea" id="RHEA:11576"/>
        <dbReference type="ChEBI" id="CHEBI:15378"/>
        <dbReference type="ChEBI" id="CHEBI:18385"/>
        <dbReference type="ChEBI" id="CHEBI:30616"/>
        <dbReference type="ChEBI" id="CHEBI:58937"/>
        <dbReference type="ChEBI" id="CHEBI:456215"/>
    </reaction>
</comment>
<evidence type="ECO:0000256" key="5">
    <source>
        <dbReference type="ARBA" id="ARBA00022777"/>
    </source>
</evidence>
<dbReference type="GO" id="GO:0030975">
    <property type="term" value="F:thiamine binding"/>
    <property type="evidence" value="ECO:0007669"/>
    <property type="project" value="UniProtKB-UniRule"/>
</dbReference>
<comment type="caution">
    <text evidence="11">The sequence shown here is derived from an EMBL/GenBank/DDBJ whole genome shotgun (WGS) entry which is preliminary data.</text>
</comment>
<evidence type="ECO:0000256" key="1">
    <source>
        <dbReference type="ARBA" id="ARBA00005078"/>
    </source>
</evidence>
<keyword evidence="3 8" id="KW-0808">Transferase</keyword>
<comment type="pathway">
    <text evidence="1 8">Cofactor biosynthesis; thiamine diphosphate biosynthesis; thiamine diphosphate from thiamine: step 1/1.</text>
</comment>
<dbReference type="PIRSF" id="PIRSF031057">
    <property type="entry name" value="Thiamin_pyrophosphokinase"/>
    <property type="match status" value="1"/>
</dbReference>
<dbReference type="FunFam" id="2.60.120.320:FF:000001">
    <property type="entry name" value="Thiamine pyrophosphokinase"/>
    <property type="match status" value="1"/>
</dbReference>
<dbReference type="PANTHER" id="PTHR13622">
    <property type="entry name" value="THIAMIN PYROPHOSPHOKINASE"/>
    <property type="match status" value="1"/>
</dbReference>
<dbReference type="Pfam" id="PF04265">
    <property type="entry name" value="TPK_B1_binding"/>
    <property type="match status" value="1"/>
</dbReference>
<dbReference type="Proteomes" id="UP000239649">
    <property type="component" value="Unassembled WGS sequence"/>
</dbReference>
<dbReference type="GO" id="GO:0016301">
    <property type="term" value="F:kinase activity"/>
    <property type="evidence" value="ECO:0007669"/>
    <property type="project" value="UniProtKB-UniRule"/>
</dbReference>
<proteinExistence type="inferred from homology"/>
<comment type="function">
    <text evidence="7">Catalyzes the phosphorylation of thiamine to thiamine pyrophosphate (TPP). TPP is an active cofactor for enzymes involved in glycolysis and energy production. Plant leaves require high levels of TPP for photosynthesis and carbohydrate metabolism.</text>
</comment>
<name>A0A2P6VQ94_9CHLO</name>
<reference evidence="11 12" key="1">
    <citation type="journal article" date="2018" name="Plant J.">
        <title>Genome sequences of Chlorella sorokiniana UTEX 1602 and Micractinium conductrix SAG 241.80: implications to maltose excretion by a green alga.</title>
        <authorList>
            <person name="Arriola M.B."/>
            <person name="Velmurugan N."/>
            <person name="Zhang Y."/>
            <person name="Plunkett M.H."/>
            <person name="Hondzo H."/>
            <person name="Barney B.M."/>
        </authorList>
    </citation>
    <scope>NUCLEOTIDE SEQUENCE [LARGE SCALE GENOMIC DNA]</scope>
    <source>
        <strain evidence="11 12">SAG 241.80</strain>
    </source>
</reference>
<dbReference type="InterPro" id="IPR016966">
    <property type="entry name" value="Thiamin_pyrophosphokinase_euk"/>
</dbReference>
<dbReference type="GO" id="GO:0009229">
    <property type="term" value="P:thiamine diphosphate biosynthetic process"/>
    <property type="evidence" value="ECO:0007669"/>
    <property type="project" value="UniProtKB-UniRule"/>
</dbReference>
<gene>
    <name evidence="11" type="primary">g720</name>
    <name evidence="11" type="ORF">C2E20_0720</name>
</gene>
<dbReference type="InterPro" id="IPR006282">
    <property type="entry name" value="Thi_PPkinase"/>
</dbReference>
<keyword evidence="5 8" id="KW-0418">Kinase</keyword>